<reference evidence="1" key="1">
    <citation type="submission" date="2020-05" db="EMBL/GenBank/DDBJ databases">
        <title>Large-scale comparative analyses of tick genomes elucidate their genetic diversity and vector capacities.</title>
        <authorList>
            <person name="Jia N."/>
            <person name="Wang J."/>
            <person name="Shi W."/>
            <person name="Du L."/>
            <person name="Sun Y."/>
            <person name="Zhan W."/>
            <person name="Jiang J."/>
            <person name="Wang Q."/>
            <person name="Zhang B."/>
            <person name="Ji P."/>
            <person name="Sakyi L.B."/>
            <person name="Cui X."/>
            <person name="Yuan T."/>
            <person name="Jiang B."/>
            <person name="Yang W."/>
            <person name="Lam T.T.-Y."/>
            <person name="Chang Q."/>
            <person name="Ding S."/>
            <person name="Wang X."/>
            <person name="Zhu J."/>
            <person name="Ruan X."/>
            <person name="Zhao L."/>
            <person name="Wei J."/>
            <person name="Que T."/>
            <person name="Du C."/>
            <person name="Cheng J."/>
            <person name="Dai P."/>
            <person name="Han X."/>
            <person name="Huang E."/>
            <person name="Gao Y."/>
            <person name="Liu J."/>
            <person name="Shao H."/>
            <person name="Ye R."/>
            <person name="Li L."/>
            <person name="Wei W."/>
            <person name="Wang X."/>
            <person name="Wang C."/>
            <person name="Yang T."/>
            <person name="Huo Q."/>
            <person name="Li W."/>
            <person name="Guo W."/>
            <person name="Chen H."/>
            <person name="Zhou L."/>
            <person name="Ni X."/>
            <person name="Tian J."/>
            <person name="Zhou Y."/>
            <person name="Sheng Y."/>
            <person name="Liu T."/>
            <person name="Pan Y."/>
            <person name="Xia L."/>
            <person name="Li J."/>
            <person name="Zhao F."/>
            <person name="Cao W."/>
        </authorList>
    </citation>
    <scope>NUCLEOTIDE SEQUENCE</scope>
    <source>
        <strain evidence="1">Hyas-2018</strain>
    </source>
</reference>
<accession>A0ACB7SEX5</accession>
<organism evidence="1 2">
    <name type="scientific">Hyalomma asiaticum</name>
    <name type="common">Tick</name>
    <dbReference type="NCBI Taxonomy" id="266040"/>
    <lineage>
        <taxon>Eukaryota</taxon>
        <taxon>Metazoa</taxon>
        <taxon>Ecdysozoa</taxon>
        <taxon>Arthropoda</taxon>
        <taxon>Chelicerata</taxon>
        <taxon>Arachnida</taxon>
        <taxon>Acari</taxon>
        <taxon>Parasitiformes</taxon>
        <taxon>Ixodida</taxon>
        <taxon>Ixodoidea</taxon>
        <taxon>Ixodidae</taxon>
        <taxon>Hyalomminae</taxon>
        <taxon>Hyalomma</taxon>
    </lineage>
</organism>
<evidence type="ECO:0000313" key="1">
    <source>
        <dbReference type="EMBL" id="KAH6931269.1"/>
    </source>
</evidence>
<keyword evidence="2" id="KW-1185">Reference proteome</keyword>
<protein>
    <submittedName>
        <fullName evidence="1">Uncharacterized protein</fullName>
    </submittedName>
</protein>
<evidence type="ECO:0000313" key="2">
    <source>
        <dbReference type="Proteomes" id="UP000821845"/>
    </source>
</evidence>
<gene>
    <name evidence="1" type="ORF">HPB50_023265</name>
</gene>
<comment type="caution">
    <text evidence="1">The sequence shown here is derived from an EMBL/GenBank/DDBJ whole genome shotgun (WGS) entry which is preliminary data.</text>
</comment>
<dbReference type="Proteomes" id="UP000821845">
    <property type="component" value="Chromosome 5"/>
</dbReference>
<proteinExistence type="predicted"/>
<dbReference type="EMBL" id="CM023485">
    <property type="protein sequence ID" value="KAH6931269.1"/>
    <property type="molecule type" value="Genomic_DNA"/>
</dbReference>
<name>A0ACB7SEX5_HYAAI</name>
<sequence>MDAKRDLAQTPNERAHNQSAHEHRMGNSYLSRSVFRECARPSAARSRLRDTSAEARSVGRPKRGGSHGHIGAATRGICHQRHAPRKHQSGTEKESAPTRA</sequence>